<organism evidence="1 2">
    <name type="scientific">Sinomonas cyclohexanicum</name>
    <name type="common">Corynebacterium cyclohexanicum</name>
    <dbReference type="NCBI Taxonomy" id="322009"/>
    <lineage>
        <taxon>Bacteria</taxon>
        <taxon>Bacillati</taxon>
        <taxon>Actinomycetota</taxon>
        <taxon>Actinomycetes</taxon>
        <taxon>Micrococcales</taxon>
        <taxon>Micrococcaceae</taxon>
        <taxon>Sinomonas</taxon>
    </lineage>
</organism>
<dbReference type="SUPFAM" id="SSF63825">
    <property type="entry name" value="YWTD domain"/>
    <property type="match status" value="1"/>
</dbReference>
<dbReference type="EMBL" id="AP024525">
    <property type="protein sequence ID" value="BCT75245.1"/>
    <property type="molecule type" value="Genomic_DNA"/>
</dbReference>
<evidence type="ECO:0008006" key="3">
    <source>
        <dbReference type="Google" id="ProtNLM"/>
    </source>
</evidence>
<evidence type="ECO:0000313" key="1">
    <source>
        <dbReference type="EMBL" id="BCT75245.1"/>
    </source>
</evidence>
<gene>
    <name evidence="1" type="ORF">SCMU_10870</name>
</gene>
<sequence length="1176" mass="124955">MAATTVASGFTNISAIAYSEARHVAVVAERSGQLTLLDLLRPDDDGFYETRTIGSGYASPTHLAIDGTRIIVADDDGLWSAPLSHADRSAATAFANIPRAVKGLAIVQDAGAGALAVLDALPSPHLDVYSLGAAPGAAPGTTVRTAVADVPGGLGLAAAGGGTVHVLAGAPGGSTVQAADLALGTLRTLTPQPLAFAGPIAPLAPGWAVVTAPGGQPAIVGDGVVRLAPDAGPSPSPIGAATAAGGTRLLLAAGDRVLEAALPIGIADRVLLTMDEAPLFIGGYAPVRVDTAGSGLAFDDLRLSVDNRDLGAVSPSRDDTFDPAAPHVLMTGGWLPGRGTVVARSAATGETVGRAEFTVTDRWDGRAEGPAFSVTGACDAPVVRPAWGGGGAGPQNVDVYKAPAAWRVAIVLLDTSTNRYPAGAAAQQPVRDDWRNAMTAGVTAGGVTRSVVDFYREVSYGKLTMSLVGNDIAGVVGASGSWDDYFEVETKPDPANPGGTLPRRWNPKPDTWRAFASALEQANAANAAATPPRPPVVDLAQTDAVAFVVRTVNRPDPAVMPPTSTSIGRYVWPQQLSPTVTLSSGDRTLPMLMMPEDWTAIDGRQIYETLAHELGHTLSLPDLYLYDWMNQGLAQHQLNHWDLMHRDRGLPHLSLPLRMALGWVRPEEVRSFNFAANGGGAVLAPVTLQALERASIPANSLRGVEIRIAQGRNYYFEYRSRVAGSLGDGSLPKAQVVVGTDVVSPEGAQNYDSRTMVMRLNDDADGVDDSDGVLTQGAFLGVGQDYREKDFTEGAPKDFVATVQAVRPESADLQIRYNSEAKPELSIRTWPNGDKQWQSPDIEVRNAKSDADSKWLNVPWGGNPNRVVAKVLNHGGLDAKDVRATFSIKNLTTNADDQPPAALEPLGLSQPVTIPAGQVRELEVPWVAPTSGHYCITVDIPLYEEPGDPAIHESSDRDNWAQSNYDQFWSESGSPSARKRFTIKLENPTDATAVIFPRVRQTLPYYRTYVEHSWVRLPAKQTREIEVMTESLDGDPSWASLVDANRSHMWEVANTLEISGWMHGVCVAQCTGGASLEVRSGRGTVLDGIRFYPEPGASGVVRRSDGTTADHGTVLLTARRDEADVEHQLTATADVRADGTFFVYLRELRPGMLVSLHYLGGYGLAPCETGWMRFEY</sequence>
<name>A0ABN6FFA6_SINCY</name>
<dbReference type="InterPro" id="IPR013783">
    <property type="entry name" value="Ig-like_fold"/>
</dbReference>
<protein>
    <recommendedName>
        <fullName evidence="3">M6 family metalloprotease domain-containing protein</fullName>
    </recommendedName>
</protein>
<keyword evidence="2" id="KW-1185">Reference proteome</keyword>
<evidence type="ECO:0000313" key="2">
    <source>
        <dbReference type="Proteomes" id="UP001319861"/>
    </source>
</evidence>
<dbReference type="Gene3D" id="2.60.40.10">
    <property type="entry name" value="Immunoglobulins"/>
    <property type="match status" value="1"/>
</dbReference>
<dbReference type="RefSeq" id="WP_229232009.1">
    <property type="nucleotide sequence ID" value="NZ_AP024525.1"/>
</dbReference>
<proteinExistence type="predicted"/>
<dbReference type="Proteomes" id="UP001319861">
    <property type="component" value="Chromosome"/>
</dbReference>
<dbReference type="SUPFAM" id="SSF55486">
    <property type="entry name" value="Metalloproteases ('zincins'), catalytic domain"/>
    <property type="match status" value="1"/>
</dbReference>
<reference evidence="1 2" key="1">
    <citation type="journal article" date="2021" name="J. Biosci. Bioeng.">
        <title>Identification and characterization of a chc gene cluster responsible for the aromatization pathway of cyclohexanecarboxylate degradation in Sinomonas cyclohexanicum ATCC 51369.</title>
        <authorList>
            <person name="Yamamoto T."/>
            <person name="Hasegawa Y."/>
            <person name="Lau P.C.K."/>
            <person name="Iwaki H."/>
        </authorList>
    </citation>
    <scope>NUCLEOTIDE SEQUENCE [LARGE SCALE GENOMIC DNA]</scope>
    <source>
        <strain evidence="1 2">ATCC 51369</strain>
    </source>
</reference>
<accession>A0ABN6FFA6</accession>